<dbReference type="EMBL" id="CP047156">
    <property type="protein sequence ID" value="QHB98997.1"/>
    <property type="molecule type" value="Genomic_DNA"/>
</dbReference>
<dbReference type="InterPro" id="IPR023393">
    <property type="entry name" value="START-like_dom_sf"/>
</dbReference>
<evidence type="ECO:0000313" key="1">
    <source>
        <dbReference type="EMBL" id="QHB98997.1"/>
    </source>
</evidence>
<dbReference type="SUPFAM" id="SSF55961">
    <property type="entry name" value="Bet v1-like"/>
    <property type="match status" value="1"/>
</dbReference>
<dbReference type="RefSeq" id="WP_159542046.1">
    <property type="nucleotide sequence ID" value="NZ_CP047156.1"/>
</dbReference>
<accession>A0A7L4YIH3</accession>
<protein>
    <submittedName>
        <fullName evidence="1">Polyketide cyclase</fullName>
    </submittedName>
</protein>
<dbReference type="InterPro" id="IPR019587">
    <property type="entry name" value="Polyketide_cyclase/dehydratase"/>
</dbReference>
<dbReference type="OrthoDB" id="6624781at2"/>
<dbReference type="Proteomes" id="UP000463857">
    <property type="component" value="Chromosome"/>
</dbReference>
<gene>
    <name evidence="1" type="ORF">EK0264_00900</name>
</gene>
<dbReference type="InParanoid" id="A0A7L4YIH3"/>
<organism evidence="1 2">
    <name type="scientific">Epidermidibacterium keratini</name>
    <dbReference type="NCBI Taxonomy" id="1891644"/>
    <lineage>
        <taxon>Bacteria</taxon>
        <taxon>Bacillati</taxon>
        <taxon>Actinomycetota</taxon>
        <taxon>Actinomycetes</taxon>
        <taxon>Sporichthyales</taxon>
        <taxon>Sporichthyaceae</taxon>
        <taxon>Epidermidibacterium</taxon>
    </lineage>
</organism>
<sequence length="165" mass="17849">MTTDANAEQTDQLAVRRTIAASPQTVFGVLADPAQHAAIDGTGWVRDPRSSGPITAVGDVFEMDMFHPNVGGDYVMRNEVVAFDPPSAIAWLPIGQGPDGQWAPGGWQWRYDLAPSGDGTQVTLTYDWSDVPQFLRDNIPFPPFPVSHLENSLANLDALATGSKR</sequence>
<keyword evidence="2" id="KW-1185">Reference proteome</keyword>
<proteinExistence type="predicted"/>
<evidence type="ECO:0000313" key="2">
    <source>
        <dbReference type="Proteomes" id="UP000463857"/>
    </source>
</evidence>
<dbReference type="AlphaFoldDB" id="A0A7L4YIH3"/>
<dbReference type="KEGG" id="eke:EK0264_00900"/>
<dbReference type="Gene3D" id="3.30.530.20">
    <property type="match status" value="1"/>
</dbReference>
<name>A0A7L4YIH3_9ACTN</name>
<dbReference type="Pfam" id="PF10604">
    <property type="entry name" value="Polyketide_cyc2"/>
    <property type="match status" value="1"/>
</dbReference>
<reference evidence="1 2" key="1">
    <citation type="journal article" date="2018" name="Int. J. Syst. Evol. Microbiol.">
        <title>Epidermidibacterium keratini gen. nov., sp. nov., a member of the family Sporichthyaceae, isolated from keratin epidermis.</title>
        <authorList>
            <person name="Lee D.G."/>
            <person name="Trujillo M.E."/>
            <person name="Kang S."/>
            <person name="Nam J.J."/>
            <person name="Kim Y.J."/>
        </authorList>
    </citation>
    <scope>NUCLEOTIDE SEQUENCE [LARGE SCALE GENOMIC DNA]</scope>
    <source>
        <strain evidence="1 2">EPI-7</strain>
    </source>
</reference>